<evidence type="ECO:0000313" key="3">
    <source>
        <dbReference type="RefSeq" id="XP_014663951.1"/>
    </source>
</evidence>
<evidence type="ECO:0000256" key="1">
    <source>
        <dbReference type="SAM" id="MobiDB-lite"/>
    </source>
</evidence>
<reference evidence="3" key="1">
    <citation type="submission" date="2025-08" db="UniProtKB">
        <authorList>
            <consortium name="RefSeq"/>
        </authorList>
    </citation>
    <scope>IDENTIFICATION</scope>
</reference>
<organism evidence="2 3">
    <name type="scientific">Priapulus caudatus</name>
    <name type="common">Priapulid worm</name>
    <dbReference type="NCBI Taxonomy" id="37621"/>
    <lineage>
        <taxon>Eukaryota</taxon>
        <taxon>Metazoa</taxon>
        <taxon>Ecdysozoa</taxon>
        <taxon>Scalidophora</taxon>
        <taxon>Priapulida</taxon>
        <taxon>Priapulimorpha</taxon>
        <taxon>Priapulimorphida</taxon>
        <taxon>Priapulidae</taxon>
        <taxon>Priapulus</taxon>
    </lineage>
</organism>
<accession>A0ABM1DVI0</accession>
<gene>
    <name evidence="3" type="primary">LOC106806498</name>
</gene>
<protein>
    <submittedName>
        <fullName evidence="3">Uncharacterized protein LOC106806498</fullName>
    </submittedName>
</protein>
<dbReference type="RefSeq" id="XP_014663951.1">
    <property type="nucleotide sequence ID" value="XM_014808465.1"/>
</dbReference>
<feature type="region of interest" description="Disordered" evidence="1">
    <location>
        <begin position="1"/>
        <end position="26"/>
    </location>
</feature>
<sequence>MDSESKAITRTTHGAYKTTSTSTTGQIKREDQMLSGQEHAGTPGNAALLQGMIPDQLMAAMQHSASSNLLNGAGLSNGEKRESASGKISQQLPGIKHLAESSAVIPYTSHTSGMSTAMTTSPQNVMSSLAASQQPRPLTLQQAAQLPFIIAPNTLPQLPPGTQLQTQQILIPTSTGMTTQQILIPVSLATATAGCSAQNVQLVTSNGQIFAASLAGLQGLTQPLNIPLHNSGVTTGQQAGAISSAQVATVPQFITNAAGQLVAFGAQE</sequence>
<dbReference type="GeneID" id="106806498"/>
<feature type="compositionally biased region" description="Polar residues" evidence="1">
    <location>
        <begin position="8"/>
        <end position="26"/>
    </location>
</feature>
<name>A0ABM1DVI0_PRICU</name>
<dbReference type="Proteomes" id="UP000695022">
    <property type="component" value="Unplaced"/>
</dbReference>
<evidence type="ECO:0000313" key="2">
    <source>
        <dbReference type="Proteomes" id="UP000695022"/>
    </source>
</evidence>
<proteinExistence type="predicted"/>
<keyword evidence="2" id="KW-1185">Reference proteome</keyword>